<dbReference type="InterPro" id="IPR014284">
    <property type="entry name" value="RNA_pol_sigma-70_dom"/>
</dbReference>
<accession>A0A518RFU5</accession>
<dbReference type="GO" id="GO:0006352">
    <property type="term" value="P:DNA-templated transcription initiation"/>
    <property type="evidence" value="ECO:0007669"/>
    <property type="project" value="InterPro"/>
</dbReference>
<dbReference type="InterPro" id="IPR013324">
    <property type="entry name" value="RNA_pol_sigma_r3/r4-like"/>
</dbReference>
<dbReference type="Gene3D" id="1.10.1740.10">
    <property type="match status" value="1"/>
</dbReference>
<keyword evidence="4" id="KW-0804">Transcription</keyword>
<evidence type="ECO:0000256" key="2">
    <source>
        <dbReference type="ARBA" id="ARBA00023015"/>
    </source>
</evidence>
<dbReference type="SUPFAM" id="SSF88946">
    <property type="entry name" value="Sigma2 domain of RNA polymerase sigma factors"/>
    <property type="match status" value="1"/>
</dbReference>
<dbReference type="InterPro" id="IPR013249">
    <property type="entry name" value="RNA_pol_sigma70_r4_t2"/>
</dbReference>
<gene>
    <name evidence="7" type="ORF">FPZ54_09730</name>
</gene>
<dbReference type="InterPro" id="IPR013325">
    <property type="entry name" value="RNA_pol_sigma_r2"/>
</dbReference>
<keyword evidence="8" id="KW-1185">Reference proteome</keyword>
<dbReference type="SUPFAM" id="SSF88659">
    <property type="entry name" value="Sigma3 and sigma4 domains of RNA polymerase sigma factors"/>
    <property type="match status" value="1"/>
</dbReference>
<dbReference type="OrthoDB" id="9803470at2"/>
<proteinExistence type="inferred from homology"/>
<dbReference type="PANTHER" id="PTHR43133:SF46">
    <property type="entry name" value="RNA POLYMERASE SIGMA-70 FACTOR ECF SUBFAMILY"/>
    <property type="match status" value="1"/>
</dbReference>
<dbReference type="InterPro" id="IPR039425">
    <property type="entry name" value="RNA_pol_sigma-70-like"/>
</dbReference>
<dbReference type="InterPro" id="IPR007627">
    <property type="entry name" value="RNA_pol_sigma70_r2"/>
</dbReference>
<dbReference type="InterPro" id="IPR036388">
    <property type="entry name" value="WH-like_DNA-bd_sf"/>
</dbReference>
<organism evidence="7 8">
    <name type="scientific">Sphingomonas suaedae</name>
    <dbReference type="NCBI Taxonomy" id="2599297"/>
    <lineage>
        <taxon>Bacteria</taxon>
        <taxon>Pseudomonadati</taxon>
        <taxon>Pseudomonadota</taxon>
        <taxon>Alphaproteobacteria</taxon>
        <taxon>Sphingomonadales</taxon>
        <taxon>Sphingomonadaceae</taxon>
        <taxon>Sphingomonas</taxon>
    </lineage>
</organism>
<dbReference type="NCBIfam" id="TIGR02937">
    <property type="entry name" value="sigma70-ECF"/>
    <property type="match status" value="1"/>
</dbReference>
<dbReference type="RefSeq" id="WP_145846760.1">
    <property type="nucleotide sequence ID" value="NZ_CP042239.1"/>
</dbReference>
<evidence type="ECO:0000256" key="3">
    <source>
        <dbReference type="ARBA" id="ARBA00023082"/>
    </source>
</evidence>
<keyword evidence="3" id="KW-0731">Sigma factor</keyword>
<reference evidence="7 8" key="1">
    <citation type="submission" date="2019-07" db="EMBL/GenBank/DDBJ databases">
        <title>Sphingomonas alkalisoli sp. nov., isolated from rhizosphere soil of Suaedae salsa.</title>
        <authorList>
            <person name="Zhang H."/>
            <person name="Xu L."/>
            <person name="Zhang J.-X."/>
            <person name="Sun J.-Q."/>
        </authorList>
    </citation>
    <scope>NUCLEOTIDE SEQUENCE [LARGE SCALE GENOMIC DNA]</scope>
    <source>
        <strain evidence="7 8">XS-10</strain>
    </source>
</reference>
<dbReference type="Gene3D" id="1.10.10.10">
    <property type="entry name" value="Winged helix-like DNA-binding domain superfamily/Winged helix DNA-binding domain"/>
    <property type="match status" value="1"/>
</dbReference>
<evidence type="ECO:0000313" key="8">
    <source>
        <dbReference type="Proteomes" id="UP000318055"/>
    </source>
</evidence>
<feature type="domain" description="RNA polymerase sigma factor 70 region 4 type 2" evidence="6">
    <location>
        <begin position="125"/>
        <end position="176"/>
    </location>
</feature>
<evidence type="ECO:0000256" key="4">
    <source>
        <dbReference type="ARBA" id="ARBA00023163"/>
    </source>
</evidence>
<dbReference type="PANTHER" id="PTHR43133">
    <property type="entry name" value="RNA POLYMERASE ECF-TYPE SIGMA FACTO"/>
    <property type="match status" value="1"/>
</dbReference>
<dbReference type="KEGG" id="ssua:FPZ54_09730"/>
<protein>
    <submittedName>
        <fullName evidence="7">RNA polymerase sigma factor</fullName>
    </submittedName>
</protein>
<dbReference type="Pfam" id="PF08281">
    <property type="entry name" value="Sigma70_r4_2"/>
    <property type="match status" value="1"/>
</dbReference>
<evidence type="ECO:0000256" key="1">
    <source>
        <dbReference type="ARBA" id="ARBA00010641"/>
    </source>
</evidence>
<dbReference type="CDD" id="cd06171">
    <property type="entry name" value="Sigma70_r4"/>
    <property type="match status" value="1"/>
</dbReference>
<keyword evidence="2" id="KW-0805">Transcription regulation</keyword>
<evidence type="ECO:0000259" key="5">
    <source>
        <dbReference type="Pfam" id="PF04542"/>
    </source>
</evidence>
<name>A0A518RFU5_9SPHN</name>
<dbReference type="AlphaFoldDB" id="A0A518RFU5"/>
<comment type="similarity">
    <text evidence="1">Belongs to the sigma-70 factor family. ECF subfamily.</text>
</comment>
<dbReference type="Proteomes" id="UP000318055">
    <property type="component" value="Chromosome"/>
</dbReference>
<sequence length="186" mass="19971">MNGDQNEADHAMDAWLVTAAQGGDRRAIALLARRWHRRLVAHGWRLTGERALAEEAVQAAWIDIVRGLGRLRDERAFPAWAYRIVTRKTAAAIGDRVAGRALAAALEKDAPPPPAGPEDAADRSALRHAVATLAPGHRAAVALHYFEGLSVAETAVALGIPAGTVKTRLMHARARLKAILEGEDHA</sequence>
<dbReference type="EMBL" id="CP042239">
    <property type="protein sequence ID" value="QDX26274.1"/>
    <property type="molecule type" value="Genomic_DNA"/>
</dbReference>
<feature type="domain" description="RNA polymerase sigma-70 region 2" evidence="5">
    <location>
        <begin position="31"/>
        <end position="89"/>
    </location>
</feature>
<dbReference type="Pfam" id="PF04542">
    <property type="entry name" value="Sigma70_r2"/>
    <property type="match status" value="1"/>
</dbReference>
<dbReference type="GO" id="GO:0016987">
    <property type="term" value="F:sigma factor activity"/>
    <property type="evidence" value="ECO:0007669"/>
    <property type="project" value="UniProtKB-KW"/>
</dbReference>
<dbReference type="GO" id="GO:0003677">
    <property type="term" value="F:DNA binding"/>
    <property type="evidence" value="ECO:0007669"/>
    <property type="project" value="InterPro"/>
</dbReference>
<evidence type="ECO:0000313" key="7">
    <source>
        <dbReference type="EMBL" id="QDX26274.1"/>
    </source>
</evidence>
<evidence type="ECO:0000259" key="6">
    <source>
        <dbReference type="Pfam" id="PF08281"/>
    </source>
</evidence>